<sequence>MFIHPHTSLTFEQCQKARVSRDSRFDGRFYVAVKTTGIFCRPICPANL</sequence>
<organism evidence="3 4">
    <name type="scientific">Vibrio parahaemolyticus</name>
    <dbReference type="NCBI Taxonomy" id="670"/>
    <lineage>
        <taxon>Bacteria</taxon>
        <taxon>Pseudomonadati</taxon>
        <taxon>Pseudomonadota</taxon>
        <taxon>Gammaproteobacteria</taxon>
        <taxon>Vibrionales</taxon>
        <taxon>Vibrionaceae</taxon>
        <taxon>Vibrio</taxon>
    </lineage>
</organism>
<accession>A0A227J186</accession>
<dbReference type="GO" id="GO:0006355">
    <property type="term" value="P:regulation of DNA-templated transcription"/>
    <property type="evidence" value="ECO:0007669"/>
    <property type="project" value="InterPro"/>
</dbReference>
<dbReference type="GO" id="GO:0008270">
    <property type="term" value="F:zinc ion binding"/>
    <property type="evidence" value="ECO:0007669"/>
    <property type="project" value="InterPro"/>
</dbReference>
<dbReference type="GO" id="GO:0006281">
    <property type="term" value="P:DNA repair"/>
    <property type="evidence" value="ECO:0007669"/>
    <property type="project" value="InterPro"/>
</dbReference>
<gene>
    <name evidence="3" type="ORF">CA163_32825</name>
</gene>
<evidence type="ECO:0000313" key="4">
    <source>
        <dbReference type="Proteomes" id="UP000214596"/>
    </source>
</evidence>
<dbReference type="Proteomes" id="UP000214596">
    <property type="component" value="Unassembled WGS sequence"/>
</dbReference>
<dbReference type="EMBL" id="NIXT01004128">
    <property type="protein sequence ID" value="OXE28642.1"/>
    <property type="molecule type" value="Genomic_DNA"/>
</dbReference>
<dbReference type="AlphaFoldDB" id="A0A227J186"/>
<dbReference type="GO" id="GO:0003677">
    <property type="term" value="F:DNA binding"/>
    <property type="evidence" value="ECO:0007669"/>
    <property type="project" value="InterPro"/>
</dbReference>
<reference evidence="3 4" key="1">
    <citation type="journal article" date="2017" name="Appl. Environ. Microbiol.">
        <title>Parallel evolution of two clades of a major Atlantic endemic Vibrio parahaemolyticus pathogen lineage by independent acquisition of related pathogenicity islands.</title>
        <authorList>
            <person name="Xu F."/>
            <person name="Gonzalez-Escalona N."/>
            <person name="Drees K.P."/>
            <person name="Sebra R.P."/>
            <person name="Cooper V.S."/>
            <person name="Jones S.H."/>
            <person name="Whistler C.A."/>
        </authorList>
    </citation>
    <scope>NUCLEOTIDE SEQUENCE [LARGE SCALE GENOMIC DNA]</scope>
    <source>
        <strain evidence="3 4">MAVP-3</strain>
    </source>
</reference>
<dbReference type="InterPro" id="IPR035451">
    <property type="entry name" value="Ada-like_dom_sf"/>
</dbReference>
<proteinExistence type="predicted"/>
<feature type="non-terminal residue" evidence="3">
    <location>
        <position position="48"/>
    </location>
</feature>
<protein>
    <recommendedName>
        <fullName evidence="2">Ada DNA repair metal-binding domain-containing protein</fullName>
    </recommendedName>
</protein>
<feature type="domain" description="Ada DNA repair metal-binding" evidence="2">
    <location>
        <begin position="13"/>
        <end position="47"/>
    </location>
</feature>
<dbReference type="GO" id="GO:0008168">
    <property type="term" value="F:methyltransferase activity"/>
    <property type="evidence" value="ECO:0007669"/>
    <property type="project" value="InterPro"/>
</dbReference>
<dbReference type="Gene3D" id="3.40.10.10">
    <property type="entry name" value="DNA Methylphosphotriester Repair Domain"/>
    <property type="match status" value="1"/>
</dbReference>
<evidence type="ECO:0000313" key="3">
    <source>
        <dbReference type="EMBL" id="OXE28642.1"/>
    </source>
</evidence>
<dbReference type="Pfam" id="PF02805">
    <property type="entry name" value="Ada_Zn_binding"/>
    <property type="match status" value="1"/>
</dbReference>
<dbReference type="SUPFAM" id="SSF57884">
    <property type="entry name" value="Ada DNA repair protein, N-terminal domain (N-Ada 10)"/>
    <property type="match status" value="1"/>
</dbReference>
<dbReference type="InterPro" id="IPR004026">
    <property type="entry name" value="Ada_DNA_repair_Zn-bd"/>
</dbReference>
<keyword evidence="1" id="KW-0010">Activator</keyword>
<comment type="caution">
    <text evidence="3">The sequence shown here is derived from an EMBL/GenBank/DDBJ whole genome shotgun (WGS) entry which is preliminary data.</text>
</comment>
<name>A0A227J186_VIBPH</name>
<evidence type="ECO:0000256" key="1">
    <source>
        <dbReference type="ARBA" id="ARBA00023159"/>
    </source>
</evidence>
<evidence type="ECO:0000259" key="2">
    <source>
        <dbReference type="Pfam" id="PF02805"/>
    </source>
</evidence>